<dbReference type="PATRIC" id="fig|1408189.4.peg.73"/>
<feature type="site" description="Increases basicity of active site His" evidence="1">
    <location>
        <position position="158"/>
    </location>
</feature>
<dbReference type="GO" id="GO:0016740">
    <property type="term" value="F:transferase activity"/>
    <property type="evidence" value="ECO:0007669"/>
    <property type="project" value="UniProtKB-KW"/>
</dbReference>
<sequence>MANPWINNTATQKIVIVGAGGFGREVASHIRDINTYAVDHGLPEQWEILGFIDDGEPDLELCRRFGLDHLGGSDAFASLPEGTSYVIAIGNGAVRRLIAERADAAGLSAATLVHPDTTIGMLVTLGEGTVVCPGARITCHIELGAHCQVHVNVEVGHDAVAHDFVSIFPLAAISGFVTLGEATTIGANSVINPGVTVGEGAYVASGAAVNKDAEPYTLVAGVPAKPKKSLR</sequence>
<evidence type="ECO:0000256" key="1">
    <source>
        <dbReference type="PIRSR" id="PIRSR620019-1"/>
    </source>
</evidence>
<dbReference type="RefSeq" id="WP_053411227.1">
    <property type="nucleotide sequence ID" value="NZ_CP006841.1"/>
</dbReference>
<dbReference type="Pfam" id="PF00132">
    <property type="entry name" value="Hexapep"/>
    <property type="match status" value="1"/>
</dbReference>
<protein>
    <submittedName>
        <fullName evidence="4">Sugar O-acetyltransferase</fullName>
    </submittedName>
</protein>
<gene>
    <name evidence="4" type="ORF">CLAC_00355</name>
</gene>
<accession>A0A0K2GXC3</accession>
<dbReference type="PANTHER" id="PTHR43300">
    <property type="entry name" value="ACETYLTRANSFERASE"/>
    <property type="match status" value="1"/>
</dbReference>
<name>A0A0K2GXC3_9CORY</name>
<feature type="domain" description="PglD N-terminal" evidence="3">
    <location>
        <begin position="13"/>
        <end position="101"/>
    </location>
</feature>
<dbReference type="STRING" id="1408189.CLAC_00355"/>
<dbReference type="InterPro" id="IPR001451">
    <property type="entry name" value="Hexapep"/>
</dbReference>
<dbReference type="Gene3D" id="3.40.50.20">
    <property type="match status" value="1"/>
</dbReference>
<dbReference type="InterPro" id="IPR050179">
    <property type="entry name" value="Trans_hexapeptide_repeat"/>
</dbReference>
<dbReference type="Proteomes" id="UP000058446">
    <property type="component" value="Chromosome"/>
</dbReference>
<organism evidence="4 5">
    <name type="scientific">Corynebacterium lactis RW2-5</name>
    <dbReference type="NCBI Taxonomy" id="1408189"/>
    <lineage>
        <taxon>Bacteria</taxon>
        <taxon>Bacillati</taxon>
        <taxon>Actinomycetota</taxon>
        <taxon>Actinomycetes</taxon>
        <taxon>Mycobacteriales</taxon>
        <taxon>Corynebacteriaceae</taxon>
        <taxon>Corynebacterium</taxon>
    </lineage>
</organism>
<keyword evidence="4" id="KW-0808">Transferase</keyword>
<reference evidence="4 5" key="1">
    <citation type="submission" date="2013-10" db="EMBL/GenBank/DDBJ databases">
        <title>Complete genome sequence of Corynebacterium lactis DSM 45799(T), isolated from raw cow milk.</title>
        <authorList>
            <person name="Ruckert C."/>
            <person name="Albersmeier A."/>
            <person name="Lipski A."/>
            <person name="Kalinowski J."/>
        </authorList>
    </citation>
    <scope>NUCLEOTIDE SEQUENCE [LARGE SCALE GENOMIC DNA]</scope>
    <source>
        <strain evidence="4 5">RW2-5</strain>
    </source>
</reference>
<dbReference type="EMBL" id="CP006841">
    <property type="protein sequence ID" value="ALA66439.1"/>
    <property type="molecule type" value="Genomic_DNA"/>
</dbReference>
<feature type="active site" description="Proton acceptor" evidence="1">
    <location>
        <position position="157"/>
    </location>
</feature>
<evidence type="ECO:0000256" key="2">
    <source>
        <dbReference type="PIRSR" id="PIRSR620019-2"/>
    </source>
</evidence>
<dbReference type="InterPro" id="IPR041561">
    <property type="entry name" value="PglD_N"/>
</dbReference>
<dbReference type="OrthoDB" id="708224at2"/>
<dbReference type="InterPro" id="IPR020019">
    <property type="entry name" value="AcTrfase_PglD-like"/>
</dbReference>
<dbReference type="InterPro" id="IPR011004">
    <property type="entry name" value="Trimer_LpxA-like_sf"/>
</dbReference>
<keyword evidence="5" id="KW-1185">Reference proteome</keyword>
<dbReference type="SUPFAM" id="SSF51161">
    <property type="entry name" value="Trimeric LpxA-like enzymes"/>
    <property type="match status" value="1"/>
</dbReference>
<dbReference type="Pfam" id="PF17836">
    <property type="entry name" value="PglD_N"/>
    <property type="match status" value="1"/>
</dbReference>
<dbReference type="Gene3D" id="2.160.10.10">
    <property type="entry name" value="Hexapeptide repeat proteins"/>
    <property type="match status" value="1"/>
</dbReference>
<dbReference type="AlphaFoldDB" id="A0A0K2GXC3"/>
<feature type="binding site" evidence="2">
    <location>
        <position position="90"/>
    </location>
    <ligand>
        <name>substrate</name>
    </ligand>
</feature>
<dbReference type="CDD" id="cd03360">
    <property type="entry name" value="LbH_AT_putative"/>
    <property type="match status" value="1"/>
</dbReference>
<proteinExistence type="predicted"/>
<evidence type="ECO:0000259" key="3">
    <source>
        <dbReference type="Pfam" id="PF17836"/>
    </source>
</evidence>
<evidence type="ECO:0000313" key="5">
    <source>
        <dbReference type="Proteomes" id="UP000058446"/>
    </source>
</evidence>
<dbReference type="KEGG" id="clw:CLAC_00355"/>
<evidence type="ECO:0000313" key="4">
    <source>
        <dbReference type="EMBL" id="ALA66439.1"/>
    </source>
</evidence>
<dbReference type="NCBIfam" id="TIGR03570">
    <property type="entry name" value="NeuD_NnaD"/>
    <property type="match status" value="1"/>
</dbReference>
<dbReference type="PANTHER" id="PTHR43300:SF7">
    <property type="entry name" value="UDP-N-ACETYLBACILLOSAMINE N-ACETYLTRANSFERASE"/>
    <property type="match status" value="1"/>
</dbReference>